<dbReference type="InterPro" id="IPR013694">
    <property type="entry name" value="VIT"/>
</dbReference>
<dbReference type="InterPro" id="IPR011990">
    <property type="entry name" value="TPR-like_helical_dom_sf"/>
</dbReference>
<keyword evidence="5" id="KW-1185">Reference proteome</keyword>
<evidence type="ECO:0000313" key="4">
    <source>
        <dbReference type="EMBL" id="BDA79347.1"/>
    </source>
</evidence>
<dbReference type="Pfam" id="PF08487">
    <property type="entry name" value="VIT"/>
    <property type="match status" value="1"/>
</dbReference>
<dbReference type="InterPro" id="IPR036465">
    <property type="entry name" value="vWFA_dom_sf"/>
</dbReference>
<dbReference type="PANTHER" id="PTHR45737:SF6">
    <property type="entry name" value="VON WILLEBRAND FACTOR A DOMAIN-CONTAINING PROTEIN 5A"/>
    <property type="match status" value="1"/>
</dbReference>
<dbReference type="PROSITE" id="PS51468">
    <property type="entry name" value="VIT"/>
    <property type="match status" value="1"/>
</dbReference>
<feature type="compositionally biased region" description="Basic and acidic residues" evidence="2">
    <location>
        <begin position="593"/>
        <end position="621"/>
    </location>
</feature>
<dbReference type="PROSITE" id="PS50005">
    <property type="entry name" value="TPR"/>
    <property type="match status" value="2"/>
</dbReference>
<dbReference type="Proteomes" id="UP000245263">
    <property type="component" value="Chromosome 1"/>
</dbReference>
<dbReference type="Gene3D" id="1.25.40.10">
    <property type="entry name" value="Tetratricopeptide repeat domain"/>
    <property type="match status" value="1"/>
</dbReference>
<organism evidence="4 5">
    <name type="scientific">Leptospira kobayashii</name>
    <dbReference type="NCBI Taxonomy" id="1917830"/>
    <lineage>
        <taxon>Bacteria</taxon>
        <taxon>Pseudomonadati</taxon>
        <taxon>Spirochaetota</taxon>
        <taxon>Spirochaetia</taxon>
        <taxon>Leptospirales</taxon>
        <taxon>Leptospiraceae</taxon>
        <taxon>Leptospira</taxon>
    </lineage>
</organism>
<feature type="repeat" description="TPR" evidence="1">
    <location>
        <begin position="735"/>
        <end position="768"/>
    </location>
</feature>
<evidence type="ECO:0000313" key="5">
    <source>
        <dbReference type="Proteomes" id="UP000245263"/>
    </source>
</evidence>
<feature type="compositionally biased region" description="Polar residues" evidence="2">
    <location>
        <begin position="638"/>
        <end position="651"/>
    </location>
</feature>
<dbReference type="SUPFAM" id="SSF48452">
    <property type="entry name" value="TPR-like"/>
    <property type="match status" value="1"/>
</dbReference>
<dbReference type="EMBL" id="AP025028">
    <property type="protein sequence ID" value="BDA79347.1"/>
    <property type="molecule type" value="Genomic_DNA"/>
</dbReference>
<accession>A0ABN6KI54</accession>
<feature type="repeat" description="TPR" evidence="1">
    <location>
        <begin position="769"/>
        <end position="802"/>
    </location>
</feature>
<keyword evidence="1" id="KW-0802">TPR repeat</keyword>
<dbReference type="SUPFAM" id="SSF53300">
    <property type="entry name" value="vWA-like"/>
    <property type="match status" value="1"/>
</dbReference>
<dbReference type="PANTHER" id="PTHR45737">
    <property type="entry name" value="VON WILLEBRAND FACTOR A DOMAIN-CONTAINING PROTEIN 5A"/>
    <property type="match status" value="1"/>
</dbReference>
<feature type="compositionally biased region" description="Basic and acidic residues" evidence="2">
    <location>
        <begin position="687"/>
        <end position="700"/>
    </location>
</feature>
<feature type="domain" description="VIT" evidence="3">
    <location>
        <begin position="35"/>
        <end position="163"/>
    </location>
</feature>
<dbReference type="InterPro" id="IPR019734">
    <property type="entry name" value="TPR_rpt"/>
</dbReference>
<dbReference type="Pfam" id="PF13432">
    <property type="entry name" value="TPR_16"/>
    <property type="match status" value="1"/>
</dbReference>
<evidence type="ECO:0000259" key="3">
    <source>
        <dbReference type="PROSITE" id="PS51468"/>
    </source>
</evidence>
<sequence length="996" mass="112596">MKFLSKFKKSKVLFILLLAVFLFGGAKNREPSESPESPVSLTTSDGAGLVLKSYESNTVLDGFFAFTEIKLSFYNPEDRQREGRFRIVLPDNAHLARFAMMIGNNWQEGEVVEKEKATRVYEDFLHRRQDPALLESDAGNEFSARVFPITAKSEKKIIISYSTTLSSFPPVYVLPLKGLPETDHFQTRVIFDEQEFGDKNGFLTETSDLKNSTRKIISLQKKNFKPTEDLRFEHKIKGNLISRKGNLFAAEFVPIPQDKAETIPVEKLVVLVDTSASSAIQYSVTIVRLEKLLSDLNPKELHLFGFDTSLKFYGTGKKGIQKLKEVLPLGSSNIGLAISGIDKEIDIRDGRLLVVSDGVATAGEIQKSEIVKILKKEKWISRLDFAVPGSYKDTGMIQALLSLGKETGVLTLLSDDLSNVAKRLTRKVFLNPVVSVSDGKWIFTGDISSLQPGDSITLFGELKSEDSKPQDSILFNGKKITGFHTVITEPVLFEREVTAARINRLLELSGKEENEDTAKGLSLQARELSIAHRVQCPLTSFLVLETEEDYDRFQITRNSLADILTIGIGGLEVINRKQSANYVFLDPQNVEKRKLEKSKDREKVSKPKRNGREREEKEDAKMVSGAPADTDRSDDESSSNTENIPSETSSNDVREEVSDAPPPVRQSDRLPERNNFRVESNSVSPEPPRETPEKREKIDPHTGNLKQFYKLLRNGENGKALEFAWEWRRKTPEDILALLALGDSYYALNDLNNATRAYTSLIDYFPQRADIRRWAGEKLLAIGNYKDAIDTFEISLKNRPDHPSTYHLLAISYLKLNLWKDAHSVLLKGLNRQFPSRFQNVHDIFYDDLDLIHTIAKNSGVTVIEPPNEMDTKIKPKNLKKEIRFILVWETDANDVDFHIYDKFGNHAFYSKKELESGGELYADLTGGYGPECFRIINPKAFPYRLEAHYYSRGPMGYGMGAMQVIRFDGEKKLDLETRNFVIMNDGAYVDLGMVK</sequence>
<protein>
    <recommendedName>
        <fullName evidence="3">VIT domain-containing protein</fullName>
    </recommendedName>
</protein>
<dbReference type="SMART" id="SM00028">
    <property type="entry name" value="TPR"/>
    <property type="match status" value="2"/>
</dbReference>
<feature type="compositionally biased region" description="Basic and acidic residues" evidence="2">
    <location>
        <begin position="666"/>
        <end position="676"/>
    </location>
</feature>
<name>A0ABN6KI54_9LEPT</name>
<proteinExistence type="predicted"/>
<dbReference type="RefSeq" id="WP_109019240.1">
    <property type="nucleotide sequence ID" value="NZ_AP025028.1"/>
</dbReference>
<gene>
    <name evidence="4" type="ORF">LPTSP3_g22770</name>
</gene>
<evidence type="ECO:0000256" key="1">
    <source>
        <dbReference type="PROSITE-ProRule" id="PRU00339"/>
    </source>
</evidence>
<evidence type="ECO:0000256" key="2">
    <source>
        <dbReference type="SAM" id="MobiDB-lite"/>
    </source>
</evidence>
<feature type="region of interest" description="Disordered" evidence="2">
    <location>
        <begin position="593"/>
        <end position="702"/>
    </location>
</feature>
<reference evidence="4 5" key="1">
    <citation type="submission" date="2021-08" db="EMBL/GenBank/DDBJ databases">
        <title>Complete genome sequence of Leptospira kobayashii strain E30.</title>
        <authorList>
            <person name="Nakao R."/>
            <person name="Nakamura S."/>
            <person name="Masuzawa T."/>
            <person name="Koizumi N."/>
        </authorList>
    </citation>
    <scope>NUCLEOTIDE SEQUENCE [LARGE SCALE GENOMIC DNA]</scope>
    <source>
        <strain evidence="4 5">E30</strain>
    </source>
</reference>
<dbReference type="SMART" id="SM00609">
    <property type="entry name" value="VIT"/>
    <property type="match status" value="1"/>
</dbReference>